<feature type="chain" id="PRO_5003937272" evidence="1">
    <location>
        <begin position="21"/>
        <end position="158"/>
    </location>
</feature>
<dbReference type="AlphaFoldDB" id="K9UQ17"/>
<name>K9UQ17_CHAP6</name>
<dbReference type="HOGENOM" id="CLU_1666260_0_0_3"/>
<dbReference type="EMBL" id="CP003601">
    <property type="protein sequence ID" value="AFY97177.1"/>
    <property type="molecule type" value="Genomic_DNA"/>
</dbReference>
<geneLocation type="plasmid" evidence="2 3">
    <name>pCHA6605.01</name>
</geneLocation>
<dbReference type="eggNOG" id="ENOG503392F">
    <property type="taxonomic scope" value="Bacteria"/>
</dbReference>
<evidence type="ECO:0000313" key="2">
    <source>
        <dbReference type="EMBL" id="AFY97177.1"/>
    </source>
</evidence>
<proteinExistence type="predicted"/>
<feature type="signal peptide" evidence="1">
    <location>
        <begin position="1"/>
        <end position="20"/>
    </location>
</feature>
<organism evidence="2 3">
    <name type="scientific">Chamaesiphon minutus (strain ATCC 27169 / PCC 6605)</name>
    <dbReference type="NCBI Taxonomy" id="1173020"/>
    <lineage>
        <taxon>Bacteria</taxon>
        <taxon>Bacillati</taxon>
        <taxon>Cyanobacteriota</taxon>
        <taxon>Cyanophyceae</taxon>
        <taxon>Gomontiellales</taxon>
        <taxon>Chamaesiphonaceae</taxon>
        <taxon>Chamaesiphon</taxon>
    </lineage>
</organism>
<dbReference type="OrthoDB" id="574511at2"/>
<gene>
    <name evidence="2" type="ORF">Cha6605_6355</name>
</gene>
<evidence type="ECO:0000256" key="1">
    <source>
        <dbReference type="SAM" id="SignalP"/>
    </source>
</evidence>
<protein>
    <submittedName>
        <fullName evidence="2">Uncharacterized protein</fullName>
    </submittedName>
</protein>
<dbReference type="RefSeq" id="WP_015329061.1">
    <property type="nucleotide sequence ID" value="NC_020053.1"/>
</dbReference>
<sequence precursor="true">MKKIWLFIATWGLVTTAVNLGNHASANGDDSTSPHVDSKFEFPNTRWATVRQTIQVHVPPSSQALTLLWIDIPRNFELQTSKIEITDGNRLIPAPISRQGRWLLINFSQPISPNTKLRIDFNGVNRNMLLQSSVYSVYGKTIDGLTNFIGTAYFPQAD</sequence>
<dbReference type="Proteomes" id="UP000010366">
    <property type="component" value="Plasmid pCHA6605.01"/>
</dbReference>
<dbReference type="KEGG" id="cmp:Cha6605_6355"/>
<reference evidence="2 3" key="1">
    <citation type="submission" date="2012-05" db="EMBL/GenBank/DDBJ databases">
        <title>Noncontiguous Finished plasmid 1 of genome of Chamaesiphon sp. PCC 6605.</title>
        <authorList>
            <consortium name="US DOE Joint Genome Institute"/>
            <person name="Gugger M."/>
            <person name="Coursin T."/>
            <person name="Rippka R."/>
            <person name="Tandeau De Marsac N."/>
            <person name="Huntemann M."/>
            <person name="Wei C.-L."/>
            <person name="Han J."/>
            <person name="Detter J.C."/>
            <person name="Han C."/>
            <person name="Tapia R."/>
            <person name="Chen A."/>
            <person name="Kyrpides N."/>
            <person name="Mavromatis K."/>
            <person name="Markowitz V."/>
            <person name="Szeto E."/>
            <person name="Ivanova N."/>
            <person name="Pagani I."/>
            <person name="Pati A."/>
            <person name="Goodwin L."/>
            <person name="Nordberg H.P."/>
            <person name="Cantor M.N."/>
            <person name="Hua S.X."/>
            <person name="Woyke T."/>
            <person name="Kerfeld C.A."/>
        </authorList>
    </citation>
    <scope>NUCLEOTIDE SEQUENCE [LARGE SCALE GENOMIC DNA]</scope>
    <source>
        <strain evidence="3">ATCC 27169 / PCC 6605</strain>
        <plasmid evidence="3">Plasmid pCHA6605.01</plasmid>
    </source>
</reference>
<keyword evidence="3" id="KW-1185">Reference proteome</keyword>
<evidence type="ECO:0000313" key="3">
    <source>
        <dbReference type="Proteomes" id="UP000010366"/>
    </source>
</evidence>
<accession>K9UQ17</accession>
<keyword evidence="2" id="KW-0614">Plasmid</keyword>
<keyword evidence="1" id="KW-0732">Signal</keyword>